<dbReference type="EMBL" id="BARU01016936">
    <property type="protein sequence ID" value="GAH54350.1"/>
    <property type="molecule type" value="Genomic_DNA"/>
</dbReference>
<comment type="caution">
    <text evidence="1">The sequence shown here is derived from an EMBL/GenBank/DDBJ whole genome shotgun (WGS) entry which is preliminary data.</text>
</comment>
<gene>
    <name evidence="1" type="ORF">S03H2_28117</name>
</gene>
<accession>X1HB94</accession>
<name>X1HB94_9ZZZZ</name>
<evidence type="ECO:0000313" key="1">
    <source>
        <dbReference type="EMBL" id="GAH54350.1"/>
    </source>
</evidence>
<reference evidence="1" key="1">
    <citation type="journal article" date="2014" name="Front. Microbiol.">
        <title>High frequency of phylogenetically diverse reductive dehalogenase-homologous genes in deep subseafloor sedimentary metagenomes.</title>
        <authorList>
            <person name="Kawai M."/>
            <person name="Futagami T."/>
            <person name="Toyoda A."/>
            <person name="Takaki Y."/>
            <person name="Nishi S."/>
            <person name="Hori S."/>
            <person name="Arai W."/>
            <person name="Tsubouchi T."/>
            <person name="Morono Y."/>
            <person name="Uchiyama I."/>
            <person name="Ito T."/>
            <person name="Fujiyama A."/>
            <person name="Inagaki F."/>
            <person name="Takami H."/>
        </authorList>
    </citation>
    <scope>NUCLEOTIDE SEQUENCE</scope>
    <source>
        <strain evidence="1">Expedition CK06-06</strain>
    </source>
</reference>
<dbReference type="AlphaFoldDB" id="X1HB94"/>
<feature type="non-terminal residue" evidence="1">
    <location>
        <position position="39"/>
    </location>
</feature>
<protein>
    <submittedName>
        <fullName evidence="1">Uncharacterized protein</fullName>
    </submittedName>
</protein>
<proteinExistence type="predicted"/>
<sequence length="39" mass="4886">MQIKIEKNKEDCKHWGEVKYRYLTLPGCELKYRYWCKFG</sequence>
<organism evidence="1">
    <name type="scientific">marine sediment metagenome</name>
    <dbReference type="NCBI Taxonomy" id="412755"/>
    <lineage>
        <taxon>unclassified sequences</taxon>
        <taxon>metagenomes</taxon>
        <taxon>ecological metagenomes</taxon>
    </lineage>
</organism>